<keyword evidence="2" id="KW-1185">Reference proteome</keyword>
<sequence>MAVLFEDGYPDNASGFSGRTIQSVGVYRQMVCAERIVVASKQNLRISRKASKMFISTHYEPGDWVIYRKQKSSTIPGPRAENVHAASKGNLYRYTVDKFWVVQEIDSEGQLHLKTRRGKCHLVASDDPQLRKARLWERWLYRNRFEQLDSDADHADAATGPDSVQS</sequence>
<dbReference type="EMBL" id="FXUG01000002">
    <property type="protein sequence ID" value="SMP46100.1"/>
    <property type="molecule type" value="Genomic_DNA"/>
</dbReference>
<proteinExistence type="predicted"/>
<evidence type="ECO:0000313" key="1">
    <source>
        <dbReference type="EMBL" id="SMP46100.1"/>
    </source>
</evidence>
<reference evidence="1 2" key="1">
    <citation type="submission" date="2017-05" db="EMBL/GenBank/DDBJ databases">
        <authorList>
            <person name="Varghese N."/>
            <person name="Submissions S."/>
        </authorList>
    </citation>
    <scope>NUCLEOTIDE SEQUENCE [LARGE SCALE GENOMIC DNA]</scope>
    <source>
        <strain evidence="1 2">DSM 25457</strain>
    </source>
</reference>
<evidence type="ECO:0000313" key="2">
    <source>
        <dbReference type="Proteomes" id="UP001158067"/>
    </source>
</evidence>
<gene>
    <name evidence="1" type="ORF">SAMN06265222_10260</name>
</gene>
<accession>A0ABY1PXC8</accession>
<dbReference type="Proteomes" id="UP001158067">
    <property type="component" value="Unassembled WGS sequence"/>
</dbReference>
<name>A0ABY1PXC8_9BACT</name>
<protein>
    <submittedName>
        <fullName evidence="1">Uncharacterized protein</fullName>
    </submittedName>
</protein>
<organism evidence="1 2">
    <name type="scientific">Neorhodopirellula lusitana</name>
    <dbReference type="NCBI Taxonomy" id="445327"/>
    <lineage>
        <taxon>Bacteria</taxon>
        <taxon>Pseudomonadati</taxon>
        <taxon>Planctomycetota</taxon>
        <taxon>Planctomycetia</taxon>
        <taxon>Pirellulales</taxon>
        <taxon>Pirellulaceae</taxon>
        <taxon>Neorhodopirellula</taxon>
    </lineage>
</organism>
<comment type="caution">
    <text evidence="1">The sequence shown here is derived from an EMBL/GenBank/DDBJ whole genome shotgun (WGS) entry which is preliminary data.</text>
</comment>